<keyword evidence="3" id="KW-1185">Reference proteome</keyword>
<dbReference type="RefSeq" id="WP_109621310.1">
    <property type="nucleotide sequence ID" value="NZ_PPEI02000003.1"/>
</dbReference>
<feature type="transmembrane region" description="Helical" evidence="1">
    <location>
        <begin position="32"/>
        <end position="51"/>
    </location>
</feature>
<dbReference type="GO" id="GO:0006355">
    <property type="term" value="P:regulation of DNA-templated transcription"/>
    <property type="evidence" value="ECO:0007669"/>
    <property type="project" value="InterPro"/>
</dbReference>
<feature type="transmembrane region" description="Helical" evidence="1">
    <location>
        <begin position="87"/>
        <end position="105"/>
    </location>
</feature>
<dbReference type="InterPro" id="IPR016032">
    <property type="entry name" value="Sig_transdc_resp-reg_C-effctor"/>
</dbReference>
<keyword evidence="1" id="KW-1133">Transmembrane helix</keyword>
<dbReference type="EMBL" id="PPEI02000003">
    <property type="protein sequence ID" value="PWN64637.1"/>
    <property type="molecule type" value="Genomic_DNA"/>
</dbReference>
<feature type="transmembrane region" description="Helical" evidence="1">
    <location>
        <begin position="111"/>
        <end position="127"/>
    </location>
</feature>
<reference evidence="2" key="1">
    <citation type="submission" date="2018-04" db="EMBL/GenBank/DDBJ databases">
        <title>Draft Genome Sequences of Chryseobacterium lactis NCTC11390T isolated from milk, Chryseobacterium oncorhynchi 701B-08T from rainbow trout, and Chryseobacterium viscerum 687B-08T from diseased fish.</title>
        <authorList>
            <person name="Jeong J.-J."/>
            <person name="Lee Y.J."/>
            <person name="Pathiraja D."/>
            <person name="Park B."/>
            <person name="Choi I.-G."/>
            <person name="Kim K.D."/>
        </authorList>
    </citation>
    <scope>NUCLEOTIDE SEQUENCE [LARGE SCALE GENOMIC DNA]</scope>
    <source>
        <strain evidence="2">701B-08</strain>
    </source>
</reference>
<organism evidence="2 3">
    <name type="scientific">Chryseobacterium oncorhynchi</name>
    <dbReference type="NCBI Taxonomy" id="741074"/>
    <lineage>
        <taxon>Bacteria</taxon>
        <taxon>Pseudomonadati</taxon>
        <taxon>Bacteroidota</taxon>
        <taxon>Flavobacteriia</taxon>
        <taxon>Flavobacteriales</taxon>
        <taxon>Weeksellaceae</taxon>
        <taxon>Chryseobacterium group</taxon>
        <taxon>Chryseobacterium</taxon>
    </lineage>
</organism>
<comment type="caution">
    <text evidence="2">The sequence shown here is derived from an EMBL/GenBank/DDBJ whole genome shotgun (WGS) entry which is preliminary data.</text>
</comment>
<evidence type="ECO:0000313" key="2">
    <source>
        <dbReference type="EMBL" id="PWN64637.1"/>
    </source>
</evidence>
<keyword evidence="1" id="KW-0812">Transmembrane</keyword>
<gene>
    <name evidence="2" type="ORF">C1638_012180</name>
</gene>
<proteinExistence type="predicted"/>
<sequence length="330" mass="39094">MINKVFSKIITCSFEPSANDFEYQYLALIQRYLQFLFLVFLFYSIFIIFFFGDMVSSTFLIIITFFWLFLIGIKGKISRFKKILKTAITSVFIILTFIVSFFYIYTWKNAGVEYFYFSLLFAIPFFFNYKEDYYFILLVVLIITINFIGCLYFDLGFISRSKFIKREDFKLIELLNIIFAISTFLIDMFFVSQKDKLIYGLLKETELKDSTIGDLLKVNNELMRQRIIINNLTEDNVTEIIKLAENDSPIFFERFQLFFPEFIPNILKINPGLIYSELHICALMRLNFDTKKIALCTNNSVRAVESRKYRIRKKMGLGSDVNINNFILKI</sequence>
<feature type="transmembrane region" description="Helical" evidence="1">
    <location>
        <begin position="134"/>
        <end position="159"/>
    </location>
</feature>
<name>A0A316WTT1_9FLAO</name>
<dbReference type="AlphaFoldDB" id="A0A316WTT1"/>
<evidence type="ECO:0000313" key="3">
    <source>
        <dbReference type="Proteomes" id="UP000236182"/>
    </source>
</evidence>
<feature type="transmembrane region" description="Helical" evidence="1">
    <location>
        <begin position="171"/>
        <end position="191"/>
    </location>
</feature>
<keyword evidence="1" id="KW-0472">Membrane</keyword>
<dbReference type="GO" id="GO:0003677">
    <property type="term" value="F:DNA binding"/>
    <property type="evidence" value="ECO:0007669"/>
    <property type="project" value="InterPro"/>
</dbReference>
<protein>
    <submittedName>
        <fullName evidence="2">Two component regulator three Y domain-containing protein</fullName>
    </submittedName>
</protein>
<dbReference type="Proteomes" id="UP000236182">
    <property type="component" value="Unassembled WGS sequence"/>
</dbReference>
<evidence type="ECO:0000256" key="1">
    <source>
        <dbReference type="SAM" id="Phobius"/>
    </source>
</evidence>
<dbReference type="SUPFAM" id="SSF46894">
    <property type="entry name" value="C-terminal effector domain of the bipartite response regulators"/>
    <property type="match status" value="1"/>
</dbReference>
<accession>A0A316WTT1</accession>
<feature type="transmembrane region" description="Helical" evidence="1">
    <location>
        <begin position="57"/>
        <end position="75"/>
    </location>
</feature>
<dbReference type="OrthoDB" id="1454352at2"/>